<sequence>MKGKTRASYRSSVDKEGKKEDAINRSIRKANYGDLLWIQLHGSSWWPAQVVDDSTISAVCKPKKRRKGDVLVRLYGSYKYRFVDPISSYLEFEDILTKYNGSHIAILKESLKQLKLGTPKKKLVKMKENVGADASQKRMVKQKQKKKQKVISKTETKKAPPSGRSSSLEAKSPSKRSKEASLGFVRTKENNSKRRKKEEAQKKSKSNSAKSPRTPSGRASAAATPKISRKRASSLSDNAEQGNNKKKKLSDVPKNLTTDSPNSEVNRPQGSANSHSLSKNRESPRIKEQTQKRVQRKLGTSDAAKTSRANKDAGRKKNAKASKQELIPTATSEEAAKEPSARQVKVMRSLGLMAPAGSPFIRNRSPSSSKKLTT</sequence>
<dbReference type="EMBL" id="CM044707">
    <property type="protein sequence ID" value="KAI5655013.1"/>
    <property type="molecule type" value="Genomic_DNA"/>
</dbReference>
<comment type="caution">
    <text evidence="1">The sequence shown here is derived from an EMBL/GenBank/DDBJ whole genome shotgun (WGS) entry which is preliminary data.</text>
</comment>
<dbReference type="Proteomes" id="UP001060085">
    <property type="component" value="Linkage Group LG07"/>
</dbReference>
<organism evidence="1 2">
    <name type="scientific">Catharanthus roseus</name>
    <name type="common">Madagascar periwinkle</name>
    <name type="synonym">Vinca rosea</name>
    <dbReference type="NCBI Taxonomy" id="4058"/>
    <lineage>
        <taxon>Eukaryota</taxon>
        <taxon>Viridiplantae</taxon>
        <taxon>Streptophyta</taxon>
        <taxon>Embryophyta</taxon>
        <taxon>Tracheophyta</taxon>
        <taxon>Spermatophyta</taxon>
        <taxon>Magnoliopsida</taxon>
        <taxon>eudicotyledons</taxon>
        <taxon>Gunneridae</taxon>
        <taxon>Pentapetalae</taxon>
        <taxon>asterids</taxon>
        <taxon>lamiids</taxon>
        <taxon>Gentianales</taxon>
        <taxon>Apocynaceae</taxon>
        <taxon>Rauvolfioideae</taxon>
        <taxon>Vinceae</taxon>
        <taxon>Catharanthinae</taxon>
        <taxon>Catharanthus</taxon>
    </lineage>
</organism>
<evidence type="ECO:0000313" key="1">
    <source>
        <dbReference type="EMBL" id="KAI5655013.1"/>
    </source>
</evidence>
<protein>
    <submittedName>
        <fullName evidence="1">Uncharacterized protein</fullName>
    </submittedName>
</protein>
<evidence type="ECO:0000313" key="2">
    <source>
        <dbReference type="Proteomes" id="UP001060085"/>
    </source>
</evidence>
<proteinExistence type="predicted"/>
<gene>
    <name evidence="1" type="ORF">M9H77_32200</name>
</gene>
<keyword evidence="2" id="KW-1185">Reference proteome</keyword>
<reference evidence="2" key="1">
    <citation type="journal article" date="2023" name="Nat. Plants">
        <title>Single-cell RNA sequencing provides a high-resolution roadmap for understanding the multicellular compartmentation of specialized metabolism.</title>
        <authorList>
            <person name="Sun S."/>
            <person name="Shen X."/>
            <person name="Li Y."/>
            <person name="Li Y."/>
            <person name="Wang S."/>
            <person name="Li R."/>
            <person name="Zhang H."/>
            <person name="Shen G."/>
            <person name="Guo B."/>
            <person name="Wei J."/>
            <person name="Xu J."/>
            <person name="St-Pierre B."/>
            <person name="Chen S."/>
            <person name="Sun C."/>
        </authorList>
    </citation>
    <scope>NUCLEOTIDE SEQUENCE [LARGE SCALE GENOMIC DNA]</scope>
</reference>
<name>A0ACC0A6G9_CATRO</name>
<accession>A0ACC0A6G9</accession>